<sequence length="184" mass="19454">MNEKGTSVKTKLFAAAAIAALISGSASAATFGVGDTLPAATVTDGGYAYVEDGKVEYKEWSVSEIKPQGTIVLIAKAGRAAAADMVTTEFVEKLKSANVDMINFINKDDAAFGTGMFVEGAIEESMLKDPAGRVVLDRDGELFAEWELEEQSAAVIIVKDGKVAYLHEGALDASKENKILELSK</sequence>
<proteinExistence type="predicted"/>
<comment type="caution">
    <text evidence="2">The sequence shown here is derived from an EMBL/GenBank/DDBJ whole genome shotgun (WGS) entry which is preliminary data.</text>
</comment>
<reference evidence="2 3" key="1">
    <citation type="submission" date="2018-03" db="EMBL/GenBank/DDBJ databases">
        <title>Whole genome sequencing of Histamine producing bacteria.</title>
        <authorList>
            <person name="Butler K."/>
        </authorList>
    </citation>
    <scope>NUCLEOTIDE SEQUENCE [LARGE SCALE GENOMIC DNA]</scope>
    <source>
        <strain evidence="2 3">DSM 19138</strain>
    </source>
</reference>
<dbReference type="InterPro" id="IPR006513">
    <property type="entry name" value="YtfJ_HI0045"/>
</dbReference>
<dbReference type="AlphaFoldDB" id="A0A2T3N9T1"/>
<feature type="chain" id="PRO_5015437388" description="YtfJ family protein" evidence="1">
    <location>
        <begin position="29"/>
        <end position="184"/>
    </location>
</feature>
<evidence type="ECO:0000256" key="1">
    <source>
        <dbReference type="SAM" id="SignalP"/>
    </source>
</evidence>
<organism evidence="2 3">
    <name type="scientific">Photobacterium rosenbergii</name>
    <dbReference type="NCBI Taxonomy" id="294936"/>
    <lineage>
        <taxon>Bacteria</taxon>
        <taxon>Pseudomonadati</taxon>
        <taxon>Pseudomonadota</taxon>
        <taxon>Gammaproteobacteria</taxon>
        <taxon>Vibrionales</taxon>
        <taxon>Vibrionaceae</taxon>
        <taxon>Photobacterium</taxon>
    </lineage>
</organism>
<dbReference type="Proteomes" id="UP000241346">
    <property type="component" value="Unassembled WGS sequence"/>
</dbReference>
<protein>
    <recommendedName>
        <fullName evidence="4">YtfJ family protein</fullName>
    </recommendedName>
</protein>
<evidence type="ECO:0008006" key="4">
    <source>
        <dbReference type="Google" id="ProtNLM"/>
    </source>
</evidence>
<evidence type="ECO:0000313" key="3">
    <source>
        <dbReference type="Proteomes" id="UP000241346"/>
    </source>
</evidence>
<dbReference type="Pfam" id="PF09695">
    <property type="entry name" value="YtfJ_HI0045"/>
    <property type="match status" value="1"/>
</dbReference>
<gene>
    <name evidence="2" type="ORF">C9J01_18950</name>
</gene>
<name>A0A2T3N9T1_9GAMM</name>
<feature type="signal peptide" evidence="1">
    <location>
        <begin position="1"/>
        <end position="28"/>
    </location>
</feature>
<keyword evidence="1" id="KW-0732">Signal</keyword>
<accession>A0A2T3N9T1</accession>
<evidence type="ECO:0000313" key="2">
    <source>
        <dbReference type="EMBL" id="PSW10290.1"/>
    </source>
</evidence>
<dbReference type="EMBL" id="PYMB01000011">
    <property type="protein sequence ID" value="PSW10290.1"/>
    <property type="molecule type" value="Genomic_DNA"/>
</dbReference>